<reference evidence="1 2" key="1">
    <citation type="journal article" date="2021" name="Elife">
        <title>Chloroplast acquisition without the gene transfer in kleptoplastic sea slugs, Plakobranchus ocellatus.</title>
        <authorList>
            <person name="Maeda T."/>
            <person name="Takahashi S."/>
            <person name="Yoshida T."/>
            <person name="Shimamura S."/>
            <person name="Takaki Y."/>
            <person name="Nagai Y."/>
            <person name="Toyoda A."/>
            <person name="Suzuki Y."/>
            <person name="Arimoto A."/>
            <person name="Ishii H."/>
            <person name="Satoh N."/>
            <person name="Nishiyama T."/>
            <person name="Hasebe M."/>
            <person name="Maruyama T."/>
            <person name="Minagawa J."/>
            <person name="Obokata J."/>
            <person name="Shigenobu S."/>
        </authorList>
    </citation>
    <scope>NUCLEOTIDE SEQUENCE [LARGE SCALE GENOMIC DNA]</scope>
</reference>
<proteinExistence type="predicted"/>
<dbReference type="AlphaFoldDB" id="A0AAV4JG28"/>
<gene>
    <name evidence="1" type="ORF">ElyMa_001576400</name>
</gene>
<evidence type="ECO:0000313" key="1">
    <source>
        <dbReference type="EMBL" id="GFS20663.1"/>
    </source>
</evidence>
<dbReference type="EMBL" id="BMAT01003117">
    <property type="protein sequence ID" value="GFS20663.1"/>
    <property type="molecule type" value="Genomic_DNA"/>
</dbReference>
<evidence type="ECO:0000313" key="2">
    <source>
        <dbReference type="Proteomes" id="UP000762676"/>
    </source>
</evidence>
<protein>
    <recommendedName>
        <fullName evidence="3">EGF-like domain-containing protein</fullName>
    </recommendedName>
</protein>
<comment type="caution">
    <text evidence="1">The sequence shown here is derived from an EMBL/GenBank/DDBJ whole genome shotgun (WGS) entry which is preliminary data.</text>
</comment>
<evidence type="ECO:0008006" key="3">
    <source>
        <dbReference type="Google" id="ProtNLM"/>
    </source>
</evidence>
<organism evidence="1 2">
    <name type="scientific">Elysia marginata</name>
    <dbReference type="NCBI Taxonomy" id="1093978"/>
    <lineage>
        <taxon>Eukaryota</taxon>
        <taxon>Metazoa</taxon>
        <taxon>Spiralia</taxon>
        <taxon>Lophotrochozoa</taxon>
        <taxon>Mollusca</taxon>
        <taxon>Gastropoda</taxon>
        <taxon>Heterobranchia</taxon>
        <taxon>Euthyneura</taxon>
        <taxon>Panpulmonata</taxon>
        <taxon>Sacoglossa</taxon>
        <taxon>Placobranchoidea</taxon>
        <taxon>Plakobranchidae</taxon>
        <taxon>Elysia</taxon>
    </lineage>
</organism>
<feature type="non-terminal residue" evidence="1">
    <location>
        <position position="104"/>
    </location>
</feature>
<dbReference type="Proteomes" id="UP000762676">
    <property type="component" value="Unassembled WGS sequence"/>
</dbReference>
<accession>A0AAV4JG28</accession>
<keyword evidence="2" id="KW-1185">Reference proteome</keyword>
<name>A0AAV4JG28_9GAST</name>
<sequence length="104" mass="11567">MDKQGLWYARDCSQSGNVICEKSAVKTPEKHETPSTFRPRKHRKDIECSLTTNGTNCFQTRPSHCGGLNKKCHYKTGVCTSGCAVGFKGDKCQSRDYAGNFSRV</sequence>